<gene>
    <name evidence="2" type="ORF">SDC9_147818</name>
</gene>
<comment type="caution">
    <text evidence="2">The sequence shown here is derived from an EMBL/GenBank/DDBJ whole genome shotgun (WGS) entry which is preliminary data.</text>
</comment>
<proteinExistence type="predicted"/>
<name>A0A645EH71_9ZZZZ</name>
<sequence length="153" mass="16774">MNGKIYGAFKKEKNEAEYIDKVQVIESKAKTKRKANKSKNVFKKAEKRCRGVFKKVVYACLVIIVVLCLLPVAFVGIASIFAGGLSIVFLLQGYPVIGIFIVLLGLTVSSIALGGLLISLIAKNKKEKLEICETEEADEIDETDEVCEGDESK</sequence>
<protein>
    <submittedName>
        <fullName evidence="2">Uncharacterized protein</fullName>
    </submittedName>
</protein>
<accession>A0A645EH71</accession>
<dbReference type="AlphaFoldDB" id="A0A645EH71"/>
<feature type="transmembrane region" description="Helical" evidence="1">
    <location>
        <begin position="96"/>
        <end position="121"/>
    </location>
</feature>
<keyword evidence="1" id="KW-0812">Transmembrane</keyword>
<organism evidence="2">
    <name type="scientific">bioreactor metagenome</name>
    <dbReference type="NCBI Taxonomy" id="1076179"/>
    <lineage>
        <taxon>unclassified sequences</taxon>
        <taxon>metagenomes</taxon>
        <taxon>ecological metagenomes</taxon>
    </lineage>
</organism>
<feature type="transmembrane region" description="Helical" evidence="1">
    <location>
        <begin position="57"/>
        <end position="90"/>
    </location>
</feature>
<keyword evidence="1" id="KW-0472">Membrane</keyword>
<evidence type="ECO:0000313" key="2">
    <source>
        <dbReference type="EMBL" id="MPN00622.1"/>
    </source>
</evidence>
<dbReference type="EMBL" id="VSSQ01046656">
    <property type="protein sequence ID" value="MPN00622.1"/>
    <property type="molecule type" value="Genomic_DNA"/>
</dbReference>
<reference evidence="2" key="1">
    <citation type="submission" date="2019-08" db="EMBL/GenBank/DDBJ databases">
        <authorList>
            <person name="Kucharzyk K."/>
            <person name="Murdoch R.W."/>
            <person name="Higgins S."/>
            <person name="Loffler F."/>
        </authorList>
    </citation>
    <scope>NUCLEOTIDE SEQUENCE</scope>
</reference>
<evidence type="ECO:0000256" key="1">
    <source>
        <dbReference type="SAM" id="Phobius"/>
    </source>
</evidence>
<keyword evidence="1" id="KW-1133">Transmembrane helix</keyword>